<dbReference type="RefSeq" id="XP_008866922.1">
    <property type="nucleotide sequence ID" value="XM_008868700.1"/>
</dbReference>
<feature type="transmembrane region" description="Helical" evidence="1">
    <location>
        <begin position="81"/>
        <end position="102"/>
    </location>
</feature>
<feature type="transmembrane region" description="Helical" evidence="1">
    <location>
        <begin position="143"/>
        <end position="168"/>
    </location>
</feature>
<gene>
    <name evidence="2" type="ORF">H310_04373</name>
</gene>
<accession>A0A024UC42</accession>
<protein>
    <submittedName>
        <fullName evidence="2">Uncharacterized protein</fullName>
    </submittedName>
</protein>
<dbReference type="AlphaFoldDB" id="A0A024UC42"/>
<evidence type="ECO:0000313" key="2">
    <source>
        <dbReference type="EMBL" id="ETW03966.1"/>
    </source>
</evidence>
<proteinExistence type="predicted"/>
<evidence type="ECO:0000256" key="1">
    <source>
        <dbReference type="SAM" id="Phobius"/>
    </source>
</evidence>
<keyword evidence="1" id="KW-1133">Transmembrane helix</keyword>
<name>A0A024UC42_9STRA</name>
<dbReference type="OrthoDB" id="2923771at2759"/>
<dbReference type="GeneID" id="20081423"/>
<dbReference type="EMBL" id="KI913958">
    <property type="protein sequence ID" value="ETW03966.1"/>
    <property type="molecule type" value="Genomic_DNA"/>
</dbReference>
<keyword evidence="1" id="KW-0812">Transmembrane</keyword>
<reference evidence="2" key="1">
    <citation type="submission" date="2013-12" db="EMBL/GenBank/DDBJ databases">
        <title>The Genome Sequence of Aphanomyces invadans NJM9701.</title>
        <authorList>
            <consortium name="The Broad Institute Genomics Platform"/>
            <person name="Russ C."/>
            <person name="Tyler B."/>
            <person name="van West P."/>
            <person name="Dieguez-Uribeondo J."/>
            <person name="Young S.K."/>
            <person name="Zeng Q."/>
            <person name="Gargeya S."/>
            <person name="Fitzgerald M."/>
            <person name="Abouelleil A."/>
            <person name="Alvarado L."/>
            <person name="Chapman S.B."/>
            <person name="Gainer-Dewar J."/>
            <person name="Goldberg J."/>
            <person name="Griggs A."/>
            <person name="Gujja S."/>
            <person name="Hansen M."/>
            <person name="Howarth C."/>
            <person name="Imamovic A."/>
            <person name="Ireland A."/>
            <person name="Larimer J."/>
            <person name="McCowan C."/>
            <person name="Murphy C."/>
            <person name="Pearson M."/>
            <person name="Poon T.W."/>
            <person name="Priest M."/>
            <person name="Roberts A."/>
            <person name="Saif S."/>
            <person name="Shea T."/>
            <person name="Sykes S."/>
            <person name="Wortman J."/>
            <person name="Nusbaum C."/>
            <person name="Birren B."/>
        </authorList>
    </citation>
    <scope>NUCLEOTIDE SEQUENCE [LARGE SCALE GENOMIC DNA]</scope>
    <source>
        <strain evidence="2">NJM9701</strain>
    </source>
</reference>
<organism evidence="2">
    <name type="scientific">Aphanomyces invadans</name>
    <dbReference type="NCBI Taxonomy" id="157072"/>
    <lineage>
        <taxon>Eukaryota</taxon>
        <taxon>Sar</taxon>
        <taxon>Stramenopiles</taxon>
        <taxon>Oomycota</taxon>
        <taxon>Saprolegniomycetes</taxon>
        <taxon>Saprolegniales</taxon>
        <taxon>Verrucalvaceae</taxon>
        <taxon>Aphanomyces</taxon>
    </lineage>
</organism>
<dbReference type="VEuPathDB" id="FungiDB:H310_04373"/>
<sequence>MGTDAYEIMVTAALNEAPASILSSDSSRYNGLQPINDVECIVLTPSDYTWSYKVREARAAGFGPDVSGVSTSLTIEITRDFNMYMTLIFVGIWAATIAIGWIGSMSLIWERRPADHPAIFLSALFAVPPFSNTALGKVPFGCLFNNLCTYFSIGVIITFLLLVASAYMKKAKKSVQPKQGEDDAIPVATLDAGGNVASDAGDSGGASAGEA</sequence>
<keyword evidence="1" id="KW-0472">Membrane</keyword>